<protein>
    <submittedName>
        <fullName evidence="2">Uncharacterized protein</fullName>
    </submittedName>
</protein>
<dbReference type="Proteomes" id="UP001196413">
    <property type="component" value="Unassembled WGS sequence"/>
</dbReference>
<keyword evidence="3" id="KW-1185">Reference proteome</keyword>
<evidence type="ECO:0000313" key="3">
    <source>
        <dbReference type="Proteomes" id="UP001196413"/>
    </source>
</evidence>
<sequence>MDIKCATHTRICLSDCTSLETAPSSSSSYTSAQSHYDRRKVNFPQKSTSSESLVVTRTTKNINFTSKSISAKDHARHHLGPDLCEHLGR</sequence>
<evidence type="ECO:0000256" key="1">
    <source>
        <dbReference type="SAM" id="MobiDB-lite"/>
    </source>
</evidence>
<gene>
    <name evidence="2" type="ORF">KIN20_027153</name>
</gene>
<dbReference type="AlphaFoldDB" id="A0AAD5QZ08"/>
<comment type="caution">
    <text evidence="2">The sequence shown here is derived from an EMBL/GenBank/DDBJ whole genome shotgun (WGS) entry which is preliminary data.</text>
</comment>
<reference evidence="2" key="1">
    <citation type="submission" date="2021-06" db="EMBL/GenBank/DDBJ databases">
        <title>Parelaphostrongylus tenuis whole genome reference sequence.</title>
        <authorList>
            <person name="Garwood T.J."/>
            <person name="Larsen P.A."/>
            <person name="Fountain-Jones N.M."/>
            <person name="Garbe J.R."/>
            <person name="Macchietto M.G."/>
            <person name="Kania S.A."/>
            <person name="Gerhold R.W."/>
            <person name="Richards J.E."/>
            <person name="Wolf T.M."/>
        </authorList>
    </citation>
    <scope>NUCLEOTIDE SEQUENCE</scope>
    <source>
        <strain evidence="2">MNPRO001-30</strain>
        <tissue evidence="2">Meninges</tissue>
    </source>
</reference>
<organism evidence="2 3">
    <name type="scientific">Parelaphostrongylus tenuis</name>
    <name type="common">Meningeal worm</name>
    <dbReference type="NCBI Taxonomy" id="148309"/>
    <lineage>
        <taxon>Eukaryota</taxon>
        <taxon>Metazoa</taxon>
        <taxon>Ecdysozoa</taxon>
        <taxon>Nematoda</taxon>
        <taxon>Chromadorea</taxon>
        <taxon>Rhabditida</taxon>
        <taxon>Rhabditina</taxon>
        <taxon>Rhabditomorpha</taxon>
        <taxon>Strongyloidea</taxon>
        <taxon>Metastrongylidae</taxon>
        <taxon>Parelaphostrongylus</taxon>
    </lineage>
</organism>
<dbReference type="EMBL" id="JAHQIW010005562">
    <property type="protein sequence ID" value="KAJ1366477.1"/>
    <property type="molecule type" value="Genomic_DNA"/>
</dbReference>
<feature type="region of interest" description="Disordered" evidence="1">
    <location>
        <begin position="19"/>
        <end position="52"/>
    </location>
</feature>
<accession>A0AAD5QZ08</accession>
<evidence type="ECO:0000313" key="2">
    <source>
        <dbReference type="EMBL" id="KAJ1366477.1"/>
    </source>
</evidence>
<name>A0AAD5QZ08_PARTN</name>
<proteinExistence type="predicted"/>
<feature type="compositionally biased region" description="Low complexity" evidence="1">
    <location>
        <begin position="19"/>
        <end position="34"/>
    </location>
</feature>